<sequence>MTSLTSVTRSRQFWSYQTTWYQSSISVRYPSVIRSSKKWLRSSCRRGKLKKKTIGVDLIVETSSRVGIFLIMVGVMHFHNGSSFAKH</sequence>
<keyword evidence="2" id="KW-1185">Reference proteome</keyword>
<organism evidence="1 2">
    <name type="scientific">Papaver atlanticum</name>
    <dbReference type="NCBI Taxonomy" id="357466"/>
    <lineage>
        <taxon>Eukaryota</taxon>
        <taxon>Viridiplantae</taxon>
        <taxon>Streptophyta</taxon>
        <taxon>Embryophyta</taxon>
        <taxon>Tracheophyta</taxon>
        <taxon>Spermatophyta</taxon>
        <taxon>Magnoliopsida</taxon>
        <taxon>Ranunculales</taxon>
        <taxon>Papaveraceae</taxon>
        <taxon>Papaveroideae</taxon>
        <taxon>Papaver</taxon>
    </lineage>
</organism>
<dbReference type="AlphaFoldDB" id="A0AAD4TAI2"/>
<gene>
    <name evidence="1" type="ORF">MKW98_023104</name>
</gene>
<protein>
    <submittedName>
        <fullName evidence="1">Uncharacterized protein</fullName>
    </submittedName>
</protein>
<dbReference type="Proteomes" id="UP001202328">
    <property type="component" value="Unassembled WGS sequence"/>
</dbReference>
<evidence type="ECO:0000313" key="1">
    <source>
        <dbReference type="EMBL" id="KAI3945830.1"/>
    </source>
</evidence>
<proteinExistence type="predicted"/>
<reference evidence="1" key="1">
    <citation type="submission" date="2022-04" db="EMBL/GenBank/DDBJ databases">
        <title>A functionally conserved STORR gene fusion in Papaver species that diverged 16.8 million years ago.</title>
        <authorList>
            <person name="Catania T."/>
        </authorList>
    </citation>
    <scope>NUCLEOTIDE SEQUENCE</scope>
    <source>
        <strain evidence="1">S-188037</strain>
    </source>
</reference>
<name>A0AAD4TAI2_9MAGN</name>
<comment type="caution">
    <text evidence="1">The sequence shown here is derived from an EMBL/GenBank/DDBJ whole genome shotgun (WGS) entry which is preliminary data.</text>
</comment>
<accession>A0AAD4TAI2</accession>
<evidence type="ECO:0000313" key="2">
    <source>
        <dbReference type="Proteomes" id="UP001202328"/>
    </source>
</evidence>
<dbReference type="EMBL" id="JAJJMB010003726">
    <property type="protein sequence ID" value="KAI3945830.1"/>
    <property type="molecule type" value="Genomic_DNA"/>
</dbReference>